<keyword evidence="1" id="KW-0614">Plasmid</keyword>
<geneLocation type="plasmid" evidence="1">
    <name>pNSL1</name>
</geneLocation>
<sequence>MPGRCLQTRYAECRADCIGRTSGVDEIAAFVPDDIMLTRTLDSSQGPVVLEVNAPRPFVVADPAGDHYCTFRISAPAGVSYEVRRGCRCRAGAAAGTDQVP</sequence>
<protein>
    <submittedName>
        <fullName evidence="1">Uncharacterized protein</fullName>
    </submittedName>
</protein>
<evidence type="ECO:0000313" key="1">
    <source>
        <dbReference type="EMBL" id="AIU93659.1"/>
    </source>
</evidence>
<organism evidence="1">
    <name type="scientific">Rhodococcus sp. NS1</name>
    <dbReference type="NCBI Taxonomy" id="402236"/>
    <lineage>
        <taxon>Bacteria</taxon>
        <taxon>Bacillati</taxon>
        <taxon>Actinomycetota</taxon>
        <taxon>Actinomycetes</taxon>
        <taxon>Mycobacteriales</taxon>
        <taxon>Nocardiaceae</taxon>
        <taxon>Rhodococcus</taxon>
    </lineage>
</organism>
<name>A0A097SQ54_9NOCA</name>
<reference evidence="1" key="1">
    <citation type="submission" date="2014-03" db="EMBL/GenBank/DDBJ databases">
        <authorList>
            <person name="Zhang G."/>
            <person name="Zhu L."/>
            <person name="Fang P."/>
        </authorList>
    </citation>
    <scope>NUCLEOTIDE SEQUENCE</scope>
    <source>
        <strain evidence="1">NS1</strain>
        <plasmid evidence="1">pNSL1</plasmid>
    </source>
</reference>
<gene>
    <name evidence="1" type="ORF">LRS1606.225</name>
</gene>
<accession>A0A097SQ54</accession>
<dbReference type="AlphaFoldDB" id="A0A097SQ54"/>
<proteinExistence type="predicted"/>
<dbReference type="EMBL" id="KJ605395">
    <property type="protein sequence ID" value="AIU93659.1"/>
    <property type="molecule type" value="Genomic_DNA"/>
</dbReference>